<dbReference type="PANTHER" id="PTHR15608">
    <property type="entry name" value="SPLICING FACTOR U2AF-ASSOCIATED PROTEIN 2"/>
    <property type="match status" value="1"/>
</dbReference>
<dbReference type="Proteomes" id="UP000015103">
    <property type="component" value="Unassembled WGS sequence"/>
</dbReference>
<proteinExistence type="inferred from homology"/>
<feature type="region of interest" description="Disordered" evidence="6">
    <location>
        <begin position="187"/>
        <end position="232"/>
    </location>
</feature>
<dbReference type="SUPFAM" id="SSF54928">
    <property type="entry name" value="RNA-binding domain, RBD"/>
    <property type="match status" value="1"/>
</dbReference>
<accession>T1HB41</accession>
<dbReference type="InParanoid" id="T1HB41"/>
<dbReference type="GO" id="GO:0005684">
    <property type="term" value="C:U2-type spliceosomal complex"/>
    <property type="evidence" value="ECO:0007669"/>
    <property type="project" value="TreeGrafter"/>
</dbReference>
<dbReference type="Pfam" id="PF00076">
    <property type="entry name" value="RRM_1"/>
    <property type="match status" value="1"/>
</dbReference>
<dbReference type="EMBL" id="ACPB03000027">
    <property type="status" value="NOT_ANNOTATED_CDS"/>
    <property type="molecule type" value="Genomic_DNA"/>
</dbReference>
<feature type="compositionally biased region" description="Basic and acidic residues" evidence="6">
    <location>
        <begin position="188"/>
        <end position="206"/>
    </location>
</feature>
<dbReference type="PANTHER" id="PTHR15608:SF0">
    <property type="entry name" value="HIV TAT-SPECIFIC FACTOR 1"/>
    <property type="match status" value="1"/>
</dbReference>
<evidence type="ECO:0000256" key="6">
    <source>
        <dbReference type="SAM" id="MobiDB-lite"/>
    </source>
</evidence>
<dbReference type="GO" id="GO:0000398">
    <property type="term" value="P:mRNA splicing, via spliceosome"/>
    <property type="evidence" value="ECO:0007669"/>
    <property type="project" value="UniProtKB-ARBA"/>
</dbReference>
<dbReference type="HOGENOM" id="CLU_026945_3_1_1"/>
<name>T1HB41_RHOPR</name>
<dbReference type="GO" id="GO:0003723">
    <property type="term" value="F:RNA binding"/>
    <property type="evidence" value="ECO:0007669"/>
    <property type="project" value="UniProtKB-KW"/>
</dbReference>
<dbReference type="eggNOG" id="KOG1548">
    <property type="taxonomic scope" value="Eukaryota"/>
</dbReference>
<dbReference type="STRING" id="13249.T1HB41"/>
<dbReference type="Gene3D" id="3.30.70.330">
    <property type="match status" value="1"/>
</dbReference>
<evidence type="ECO:0000256" key="1">
    <source>
        <dbReference type="ARBA" id="ARBA00007747"/>
    </source>
</evidence>
<sequence length="232" mass="27118">MVESVELALNLLDGYDFKGHKIHVERAKFTMKGDSYDPSLKPRKKRRKDKDKIKKMQEKLFDWRPDKLRGERSKHERVVIIKNIFEPSIFDKDVGLILEYQQDIREECLKCGDVRKVTIYDRHPEGIAQVVFKEPEAADACVQLLNNRWFGQRRISAAIWDGKTKYKIIESEEEKQERLKKWSSFLDSKSEKTEESVNKSEQRETNKSNNEAEDSGSDTRSSAGSQDETDED</sequence>
<dbReference type="InterPro" id="IPR034393">
    <property type="entry name" value="TatSF1-like"/>
</dbReference>
<evidence type="ECO:0000256" key="5">
    <source>
        <dbReference type="ARBA" id="ARBA00023187"/>
    </source>
</evidence>
<dbReference type="CDD" id="cd12282">
    <property type="entry name" value="RRM2_TatSF1_like"/>
    <property type="match status" value="1"/>
</dbReference>
<evidence type="ECO:0000256" key="3">
    <source>
        <dbReference type="ARBA" id="ARBA00022737"/>
    </source>
</evidence>
<dbReference type="AlphaFoldDB" id="T1HB41"/>
<dbReference type="OMA" id="RTHCQIT"/>
<dbReference type="InterPro" id="IPR012677">
    <property type="entry name" value="Nucleotide-bd_a/b_plait_sf"/>
</dbReference>
<dbReference type="InterPro" id="IPR035979">
    <property type="entry name" value="RBD_domain_sf"/>
</dbReference>
<keyword evidence="8" id="KW-1185">Reference proteome</keyword>
<dbReference type="VEuPathDB" id="VectorBase:RPRC001247"/>
<keyword evidence="4" id="KW-0694">RNA-binding</keyword>
<evidence type="ECO:0000313" key="7">
    <source>
        <dbReference type="EnsemblMetazoa" id="RPRC001247-PA"/>
    </source>
</evidence>
<evidence type="ECO:0000256" key="2">
    <source>
        <dbReference type="ARBA" id="ARBA00022664"/>
    </source>
</evidence>
<comment type="similarity">
    <text evidence="1">Belongs to the HTATSF1 family.</text>
</comment>
<organism evidence="7 8">
    <name type="scientific">Rhodnius prolixus</name>
    <name type="common">Triatomid bug</name>
    <dbReference type="NCBI Taxonomy" id="13249"/>
    <lineage>
        <taxon>Eukaryota</taxon>
        <taxon>Metazoa</taxon>
        <taxon>Ecdysozoa</taxon>
        <taxon>Arthropoda</taxon>
        <taxon>Hexapoda</taxon>
        <taxon>Insecta</taxon>
        <taxon>Pterygota</taxon>
        <taxon>Neoptera</taxon>
        <taxon>Paraneoptera</taxon>
        <taxon>Hemiptera</taxon>
        <taxon>Heteroptera</taxon>
        <taxon>Panheteroptera</taxon>
        <taxon>Cimicomorpha</taxon>
        <taxon>Reduviidae</taxon>
        <taxon>Triatominae</taxon>
        <taxon>Rhodnius</taxon>
    </lineage>
</organism>
<dbReference type="EnsemblMetazoa" id="RPRC001247-RA">
    <property type="protein sequence ID" value="RPRC001247-PA"/>
    <property type="gene ID" value="RPRC001247"/>
</dbReference>
<dbReference type="FunFam" id="3.30.70.330:FF:000105">
    <property type="entry name" value="HIV Tat-specific factor 1 homolog"/>
    <property type="match status" value="1"/>
</dbReference>
<keyword evidence="2" id="KW-0507">mRNA processing</keyword>
<protein>
    <submittedName>
        <fullName evidence="7">RRM domain-containing protein</fullName>
    </submittedName>
</protein>
<keyword evidence="5" id="KW-0508">mRNA splicing</keyword>
<keyword evidence="3" id="KW-0677">Repeat</keyword>
<reference evidence="7" key="1">
    <citation type="submission" date="2015-05" db="UniProtKB">
        <authorList>
            <consortium name="EnsemblMetazoa"/>
        </authorList>
    </citation>
    <scope>IDENTIFICATION</scope>
</reference>
<evidence type="ECO:0000256" key="4">
    <source>
        <dbReference type="ARBA" id="ARBA00022884"/>
    </source>
</evidence>
<dbReference type="InterPro" id="IPR000504">
    <property type="entry name" value="RRM_dom"/>
</dbReference>
<evidence type="ECO:0000313" key="8">
    <source>
        <dbReference type="Proteomes" id="UP000015103"/>
    </source>
</evidence>
<dbReference type="GO" id="GO:0005686">
    <property type="term" value="C:U2 snRNP"/>
    <property type="evidence" value="ECO:0007669"/>
    <property type="project" value="TreeGrafter"/>
</dbReference>